<dbReference type="EMBL" id="AXCM01003146">
    <property type="status" value="NOT_ANNOTATED_CDS"/>
    <property type="molecule type" value="Genomic_DNA"/>
</dbReference>
<dbReference type="VEuPathDB" id="VectorBase:ACUA018060"/>
<proteinExistence type="predicted"/>
<name>A0A182MGZ9_9DIPT</name>
<reference evidence="2" key="1">
    <citation type="submission" date="2013-09" db="EMBL/GenBank/DDBJ databases">
        <title>The Genome Sequence of Anopheles culicifacies species A.</title>
        <authorList>
            <consortium name="The Broad Institute Genomics Platform"/>
            <person name="Neafsey D.E."/>
            <person name="Besansky N."/>
            <person name="Howell P."/>
            <person name="Walton C."/>
            <person name="Young S.K."/>
            <person name="Zeng Q."/>
            <person name="Gargeya S."/>
            <person name="Fitzgerald M."/>
            <person name="Haas B."/>
            <person name="Abouelleil A."/>
            <person name="Allen A.W."/>
            <person name="Alvarado L."/>
            <person name="Arachchi H.M."/>
            <person name="Berlin A.M."/>
            <person name="Chapman S.B."/>
            <person name="Gainer-Dewar J."/>
            <person name="Goldberg J."/>
            <person name="Griggs A."/>
            <person name="Gujja S."/>
            <person name="Hansen M."/>
            <person name="Howarth C."/>
            <person name="Imamovic A."/>
            <person name="Ireland A."/>
            <person name="Larimer J."/>
            <person name="McCowan C."/>
            <person name="Murphy C."/>
            <person name="Pearson M."/>
            <person name="Poon T.W."/>
            <person name="Priest M."/>
            <person name="Roberts A."/>
            <person name="Saif S."/>
            <person name="Shea T."/>
            <person name="Sisk P."/>
            <person name="Sykes S."/>
            <person name="Wortman J."/>
            <person name="Nusbaum C."/>
            <person name="Birren B."/>
        </authorList>
    </citation>
    <scope>NUCLEOTIDE SEQUENCE [LARGE SCALE GENOMIC DNA]</scope>
    <source>
        <strain evidence="2">A-37</strain>
    </source>
</reference>
<protein>
    <submittedName>
        <fullName evidence="1">Uncharacterized protein</fullName>
    </submittedName>
</protein>
<accession>A0A182MGZ9</accession>
<dbReference type="EnsemblMetazoa" id="ACUA018060-RA">
    <property type="protein sequence ID" value="ACUA018060-PA"/>
    <property type="gene ID" value="ACUA018060"/>
</dbReference>
<dbReference type="Proteomes" id="UP000075883">
    <property type="component" value="Unassembled WGS sequence"/>
</dbReference>
<reference evidence="1" key="2">
    <citation type="submission" date="2020-05" db="UniProtKB">
        <authorList>
            <consortium name="EnsemblMetazoa"/>
        </authorList>
    </citation>
    <scope>IDENTIFICATION</scope>
    <source>
        <strain evidence="1">A-37</strain>
    </source>
</reference>
<evidence type="ECO:0000313" key="1">
    <source>
        <dbReference type="EnsemblMetazoa" id="ACUA018060-PA"/>
    </source>
</evidence>
<sequence length="294" mass="30592">MQDLIDCAVRHFPTLFVVGDAGNVADRRVLVSSSSFCSFSGSCSSAVVFKLLKLVSQILTNALNSSYDLRLALTLSFSSTLGSGSPAVLLARPACPATSAPGATSCRNSDLNSSGFVGDPDVPVMKISGSALAASGTSARLSSFLPGSREASPLWTRNLRPPELPSIICPLRRSASRPSSSLSLPPPVPAVLLVLDAAAAAAATSFPALPSITMLPMLSPQSSRTMAPSVGSSRRPSDAALINSFIASTCFSVMLPCSWMPCSANGCFFSDEFGSEHHTTGTADMMLLLFNMVY</sequence>
<evidence type="ECO:0000313" key="2">
    <source>
        <dbReference type="Proteomes" id="UP000075883"/>
    </source>
</evidence>
<keyword evidence="2" id="KW-1185">Reference proteome</keyword>
<dbReference type="AlphaFoldDB" id="A0A182MGZ9"/>
<organism evidence="1 2">
    <name type="scientific">Anopheles culicifacies</name>
    <dbReference type="NCBI Taxonomy" id="139723"/>
    <lineage>
        <taxon>Eukaryota</taxon>
        <taxon>Metazoa</taxon>
        <taxon>Ecdysozoa</taxon>
        <taxon>Arthropoda</taxon>
        <taxon>Hexapoda</taxon>
        <taxon>Insecta</taxon>
        <taxon>Pterygota</taxon>
        <taxon>Neoptera</taxon>
        <taxon>Endopterygota</taxon>
        <taxon>Diptera</taxon>
        <taxon>Nematocera</taxon>
        <taxon>Culicoidea</taxon>
        <taxon>Culicidae</taxon>
        <taxon>Anophelinae</taxon>
        <taxon>Anopheles</taxon>
        <taxon>culicifacies species complex</taxon>
    </lineage>
</organism>